<evidence type="ECO:0000256" key="1">
    <source>
        <dbReference type="ARBA" id="ARBA00022679"/>
    </source>
</evidence>
<organism evidence="4 5">
    <name type="scientific">Nocardioides mesophilus</name>
    <dbReference type="NCBI Taxonomy" id="433659"/>
    <lineage>
        <taxon>Bacteria</taxon>
        <taxon>Bacillati</taxon>
        <taxon>Actinomycetota</taxon>
        <taxon>Actinomycetes</taxon>
        <taxon>Propionibacteriales</taxon>
        <taxon>Nocardioidaceae</taxon>
        <taxon>Nocardioides</taxon>
    </lineage>
</organism>
<dbReference type="Gene3D" id="3.40.630.30">
    <property type="match status" value="1"/>
</dbReference>
<dbReference type="Pfam" id="PF00583">
    <property type="entry name" value="Acetyltransf_1"/>
    <property type="match status" value="1"/>
</dbReference>
<dbReference type="Proteomes" id="UP000515947">
    <property type="component" value="Chromosome"/>
</dbReference>
<proteinExistence type="predicted"/>
<dbReference type="KEGG" id="nmes:H9L09_21400"/>
<dbReference type="SUPFAM" id="SSF55729">
    <property type="entry name" value="Acyl-CoA N-acyltransferases (Nat)"/>
    <property type="match status" value="1"/>
</dbReference>
<evidence type="ECO:0000313" key="5">
    <source>
        <dbReference type="Proteomes" id="UP000515947"/>
    </source>
</evidence>
<dbReference type="PANTHER" id="PTHR43877:SF2">
    <property type="entry name" value="AMINOALKYLPHOSPHONATE N-ACETYLTRANSFERASE-RELATED"/>
    <property type="match status" value="1"/>
</dbReference>
<dbReference type="EMBL" id="CP060713">
    <property type="protein sequence ID" value="QNN52934.1"/>
    <property type="molecule type" value="Genomic_DNA"/>
</dbReference>
<dbReference type="InterPro" id="IPR000182">
    <property type="entry name" value="GNAT_dom"/>
</dbReference>
<evidence type="ECO:0000313" key="4">
    <source>
        <dbReference type="EMBL" id="QNN52934.1"/>
    </source>
</evidence>
<dbReference type="CDD" id="cd04301">
    <property type="entry name" value="NAT_SF"/>
    <property type="match status" value="1"/>
</dbReference>
<gene>
    <name evidence="4" type="ORF">H9L09_21400</name>
</gene>
<evidence type="ECO:0000259" key="3">
    <source>
        <dbReference type="PROSITE" id="PS51186"/>
    </source>
</evidence>
<dbReference type="InterPro" id="IPR016181">
    <property type="entry name" value="Acyl_CoA_acyltransferase"/>
</dbReference>
<dbReference type="InterPro" id="IPR050832">
    <property type="entry name" value="Bact_Acetyltransf"/>
</dbReference>
<dbReference type="RefSeq" id="WP_187578776.1">
    <property type="nucleotide sequence ID" value="NZ_CP060713.1"/>
</dbReference>
<dbReference type="PROSITE" id="PS51186">
    <property type="entry name" value="GNAT"/>
    <property type="match status" value="1"/>
</dbReference>
<dbReference type="GO" id="GO:0016747">
    <property type="term" value="F:acyltransferase activity, transferring groups other than amino-acyl groups"/>
    <property type="evidence" value="ECO:0007669"/>
    <property type="project" value="InterPro"/>
</dbReference>
<accession>A0A7G9RBF9</accession>
<reference evidence="4 5" key="1">
    <citation type="submission" date="2020-08" db="EMBL/GenBank/DDBJ databases">
        <title>Genome sequence of Nocardioides mesophilus KACC 16243T.</title>
        <authorList>
            <person name="Hyun D.-W."/>
            <person name="Bae J.-W."/>
        </authorList>
    </citation>
    <scope>NUCLEOTIDE SEQUENCE [LARGE SCALE GENOMIC DNA]</scope>
    <source>
        <strain evidence="4 5">KACC 16243</strain>
    </source>
</reference>
<keyword evidence="5" id="KW-1185">Reference proteome</keyword>
<evidence type="ECO:0000256" key="2">
    <source>
        <dbReference type="ARBA" id="ARBA00023315"/>
    </source>
</evidence>
<keyword evidence="1 4" id="KW-0808">Transferase</keyword>
<protein>
    <submittedName>
        <fullName evidence="4">GNAT family N-acetyltransferase</fullName>
    </submittedName>
</protein>
<dbReference type="PANTHER" id="PTHR43877">
    <property type="entry name" value="AMINOALKYLPHOSPHONATE N-ACETYLTRANSFERASE-RELATED-RELATED"/>
    <property type="match status" value="1"/>
</dbReference>
<keyword evidence="2" id="KW-0012">Acyltransferase</keyword>
<feature type="domain" description="N-acetyltransferase" evidence="3">
    <location>
        <begin position="6"/>
        <end position="158"/>
    </location>
</feature>
<name>A0A7G9RBF9_9ACTN</name>
<sequence length="158" mass="17307">MTEQEVTIRRAVRSDARELAGMRWDRAAEDQPLDPDDRETFLDRQLTWFAEALENGWVAWVLEQDNRLCGQVFVNVVDTVPSPVPGPAGVGYVTNLWVAPGLRGQRRGAELLEAAREWAVTVPLASLVVRPSAEATALFTGAGFRDGGMLHLPLTPGA</sequence>
<dbReference type="AlphaFoldDB" id="A0A7G9RBF9"/>